<evidence type="ECO:0000256" key="7">
    <source>
        <dbReference type="PROSITE-ProRule" id="PRU01360"/>
    </source>
</evidence>
<evidence type="ECO:0000256" key="1">
    <source>
        <dbReference type="ARBA" id="ARBA00004571"/>
    </source>
</evidence>
<dbReference type="InterPro" id="IPR039426">
    <property type="entry name" value="TonB-dep_rcpt-like"/>
</dbReference>
<evidence type="ECO:0000313" key="12">
    <source>
        <dbReference type="Proteomes" id="UP000288789"/>
    </source>
</evidence>
<dbReference type="Pfam" id="PF13620">
    <property type="entry name" value="CarboxypepD_reg"/>
    <property type="match status" value="1"/>
</dbReference>
<evidence type="ECO:0000256" key="2">
    <source>
        <dbReference type="ARBA" id="ARBA00022448"/>
    </source>
</evidence>
<dbReference type="Gene3D" id="2.40.170.20">
    <property type="entry name" value="TonB-dependent receptor, beta-barrel domain"/>
    <property type="match status" value="1"/>
</dbReference>
<dbReference type="Proteomes" id="UP000288789">
    <property type="component" value="Unassembled WGS sequence"/>
</dbReference>
<evidence type="ECO:0000256" key="8">
    <source>
        <dbReference type="SAM" id="SignalP"/>
    </source>
</evidence>
<name>A0A443Z7K7_9GAMM</name>
<proteinExistence type="inferred from homology"/>
<keyword evidence="2 7" id="KW-0813">Transport</keyword>
<dbReference type="Pfam" id="PF25183">
    <property type="entry name" value="OMP_b-brl_4"/>
    <property type="match status" value="2"/>
</dbReference>
<comment type="similarity">
    <text evidence="7">Belongs to the TonB-dependent receptor family.</text>
</comment>
<dbReference type="InterPro" id="IPR036942">
    <property type="entry name" value="Beta-barrel_TonB_sf"/>
</dbReference>
<dbReference type="Gene3D" id="2.60.40.1120">
    <property type="entry name" value="Carboxypeptidase-like, regulatory domain"/>
    <property type="match status" value="1"/>
</dbReference>
<dbReference type="SUPFAM" id="SSF56935">
    <property type="entry name" value="Porins"/>
    <property type="match status" value="1"/>
</dbReference>
<dbReference type="OrthoDB" id="9768147at2"/>
<keyword evidence="4 7" id="KW-0812">Transmembrane</keyword>
<organism evidence="11 12">
    <name type="scientific">Pseudidiomarina gelatinasegens</name>
    <dbReference type="NCBI Taxonomy" id="2487740"/>
    <lineage>
        <taxon>Bacteria</taxon>
        <taxon>Pseudomonadati</taxon>
        <taxon>Pseudomonadota</taxon>
        <taxon>Gammaproteobacteria</taxon>
        <taxon>Alteromonadales</taxon>
        <taxon>Idiomarinaceae</taxon>
        <taxon>Pseudidiomarina</taxon>
    </lineage>
</organism>
<evidence type="ECO:0000313" key="11">
    <source>
        <dbReference type="EMBL" id="RWU12922.1"/>
    </source>
</evidence>
<keyword evidence="11" id="KW-0675">Receptor</keyword>
<dbReference type="Gene3D" id="2.170.130.10">
    <property type="entry name" value="TonB-dependent receptor, plug domain"/>
    <property type="match status" value="1"/>
</dbReference>
<feature type="domain" description="TonB-dependent receptor plug" evidence="9">
    <location>
        <begin position="138"/>
        <end position="236"/>
    </location>
</feature>
<dbReference type="InterPro" id="IPR057601">
    <property type="entry name" value="Oar-like_b-barrel"/>
</dbReference>
<keyword evidence="6 7" id="KW-0998">Cell outer membrane</keyword>
<reference evidence="11 12" key="1">
    <citation type="submission" date="2018-12" db="EMBL/GenBank/DDBJ databases">
        <authorList>
            <person name="Li A."/>
            <person name="Zhang M."/>
            <person name="Zhu H."/>
        </authorList>
    </citation>
    <scope>NUCLEOTIDE SEQUENCE [LARGE SCALE GENOMIC DNA]</scope>
    <source>
        <strain evidence="11 12">R04H25</strain>
    </source>
</reference>
<protein>
    <submittedName>
        <fullName evidence="11">TonB-dependent receptor</fullName>
    </submittedName>
</protein>
<evidence type="ECO:0000256" key="4">
    <source>
        <dbReference type="ARBA" id="ARBA00022692"/>
    </source>
</evidence>
<keyword evidence="12" id="KW-1185">Reference proteome</keyword>
<dbReference type="PANTHER" id="PTHR30069:SF46">
    <property type="entry name" value="OAR PROTEIN"/>
    <property type="match status" value="1"/>
</dbReference>
<comment type="caution">
    <text evidence="11">The sequence shown here is derived from an EMBL/GenBank/DDBJ whole genome shotgun (WGS) entry which is preliminary data.</text>
</comment>
<dbReference type="GO" id="GO:0009279">
    <property type="term" value="C:cell outer membrane"/>
    <property type="evidence" value="ECO:0007669"/>
    <property type="project" value="UniProtKB-SubCell"/>
</dbReference>
<feature type="domain" description="TonB-dependent transporter Oar-like beta-barrel" evidence="10">
    <location>
        <begin position="574"/>
        <end position="849"/>
    </location>
</feature>
<dbReference type="RefSeq" id="WP_128351250.1">
    <property type="nucleotide sequence ID" value="NZ_RSFE01000001.1"/>
</dbReference>
<dbReference type="InterPro" id="IPR037066">
    <property type="entry name" value="Plug_dom_sf"/>
</dbReference>
<dbReference type="InterPro" id="IPR008969">
    <property type="entry name" value="CarboxyPept-like_regulatory"/>
</dbReference>
<gene>
    <name evidence="11" type="ORF">EGC76_01520</name>
</gene>
<sequence length="990" mass="108702">MKRTFFRSTVAAAAVATALGVAAPSMAQDASKGYLQGQSVDQSGKVVTDVSVTITNLETGLTRSVETNANGNFRFPLLPPGAYSLKAEKPGYGTVAEDRVDVGVAGATTINLTLPTTEQMETLTVRGSSVSMIDTSSSESQLVVTQDFLEKVPVPRDIASVALLAPGTTKGDSSFGNLTSFGGASVGENVYYVNGLNVTNFRNGLGGSELPFEMYETFEVKTGGYSAEYGRSTGGVVNVTTKSGSNEFEAGASVYWEPDALASQAPDVILTEQAQIDRNGSPYYIVNSENNSEEANVNVWASGALIEDKLFFFGLVNQKNRTSDFATASQYYDRESSDLLYAAKLDWYITPDHILEFTGWNNSSDLDSSKYMYEVESDTRGDLYGDYILERGGKSYALQYTGILSDDFTMSVLYGVNEASYSNVNASGDTVAIYASGYSGQFTNFGLATPSEQNDKRTAYRIDFDWYLSLDHTLRFGIDYEDLEADENTARAGGVAYTYYGCDPAALQEDRLAGCTEVDENIYRNSGSFETKSNAFYIQDTWTITPDITARIGLRNETFENYNKAGEKFVDVSDQWAPRVGVSWDVFGDGTTKAFANYGRYFLPVATNTNIRLAGDEYYVVSTYEVASINPDNTPVYGDLTGRAVYADGTLKGTAETVNADLDPMYQDEFILGFETMVSEDWSVGVKTSYRELGSSLEDVAIDAGFNEYLLDEFGSECTMCASGFHYYVLTNPGNDVTITTDPDGDAGPLEYAQYTVPGSYLGYPEAVRKYASVDFSVKRAFDGVWMLDANYTWSHSWGNNEGFVRSDNGQDDAGLTTNFDQPGLVDGAYGNLPNDRRHMVKIRGAYQVIENLTVGANFRWESGRPVSAFGFHPTDTYASLYGAESFVYNNEITPRGSFGRTPNNWSLDLTARYDMQIQDTDVTFRLDVFNVFDNDQHTEVNEVAERFAGYEAVDYGYGIIARGQPNEFYGLPTSFQAPRSVRLSAEIKF</sequence>
<comment type="subcellular location">
    <subcellularLocation>
        <location evidence="1 7">Cell outer membrane</location>
        <topology evidence="1 7">Multi-pass membrane protein</topology>
    </subcellularLocation>
</comment>
<accession>A0A443Z7K7</accession>
<dbReference type="GO" id="GO:0015344">
    <property type="term" value="F:siderophore uptake transmembrane transporter activity"/>
    <property type="evidence" value="ECO:0007669"/>
    <property type="project" value="TreeGrafter"/>
</dbReference>
<dbReference type="Pfam" id="PF07715">
    <property type="entry name" value="Plug"/>
    <property type="match status" value="1"/>
</dbReference>
<evidence type="ECO:0000256" key="5">
    <source>
        <dbReference type="ARBA" id="ARBA00023136"/>
    </source>
</evidence>
<feature type="domain" description="TonB-dependent transporter Oar-like beta-barrel" evidence="10">
    <location>
        <begin position="330"/>
        <end position="567"/>
    </location>
</feature>
<dbReference type="AlphaFoldDB" id="A0A443Z7K7"/>
<dbReference type="EMBL" id="RSFE01000001">
    <property type="protein sequence ID" value="RWU12922.1"/>
    <property type="molecule type" value="Genomic_DNA"/>
</dbReference>
<dbReference type="GO" id="GO:0044718">
    <property type="term" value="P:siderophore transmembrane transport"/>
    <property type="evidence" value="ECO:0007669"/>
    <property type="project" value="TreeGrafter"/>
</dbReference>
<evidence type="ECO:0000256" key="3">
    <source>
        <dbReference type="ARBA" id="ARBA00022452"/>
    </source>
</evidence>
<dbReference type="PANTHER" id="PTHR30069">
    <property type="entry name" value="TONB-DEPENDENT OUTER MEMBRANE RECEPTOR"/>
    <property type="match status" value="1"/>
</dbReference>
<keyword evidence="8" id="KW-0732">Signal</keyword>
<dbReference type="InterPro" id="IPR012910">
    <property type="entry name" value="Plug_dom"/>
</dbReference>
<dbReference type="PROSITE" id="PS52016">
    <property type="entry name" value="TONB_DEPENDENT_REC_3"/>
    <property type="match status" value="1"/>
</dbReference>
<keyword evidence="5 7" id="KW-0472">Membrane</keyword>
<feature type="signal peptide" evidence="8">
    <location>
        <begin position="1"/>
        <end position="27"/>
    </location>
</feature>
<keyword evidence="3 7" id="KW-1134">Transmembrane beta strand</keyword>
<feature type="chain" id="PRO_5019123140" evidence="8">
    <location>
        <begin position="28"/>
        <end position="990"/>
    </location>
</feature>
<evidence type="ECO:0000256" key="6">
    <source>
        <dbReference type="ARBA" id="ARBA00023237"/>
    </source>
</evidence>
<evidence type="ECO:0000259" key="10">
    <source>
        <dbReference type="Pfam" id="PF25183"/>
    </source>
</evidence>
<dbReference type="SUPFAM" id="SSF49464">
    <property type="entry name" value="Carboxypeptidase regulatory domain-like"/>
    <property type="match status" value="1"/>
</dbReference>
<evidence type="ECO:0000259" key="9">
    <source>
        <dbReference type="Pfam" id="PF07715"/>
    </source>
</evidence>